<protein>
    <recommendedName>
        <fullName evidence="6">Cyanophycin synthetase</fullName>
        <ecNumber evidence="5">6.3.2.29</ecNumber>
        <ecNumber evidence="4">6.3.2.30</ecNumber>
    </recommendedName>
    <alternativeName>
        <fullName evidence="10">Cyanophycin synthase</fullName>
    </alternativeName>
</protein>
<accession>A0ABX0M717</accession>
<dbReference type="SUPFAM" id="SSF56059">
    <property type="entry name" value="Glutathione synthetase ATP-binding domain-like"/>
    <property type="match status" value="1"/>
</dbReference>
<evidence type="ECO:0000256" key="3">
    <source>
        <dbReference type="ARBA" id="ARBA00011738"/>
    </source>
</evidence>
<dbReference type="Pfam" id="PF08245">
    <property type="entry name" value="Mur_ligase_M"/>
    <property type="match status" value="1"/>
</dbReference>
<evidence type="ECO:0000256" key="11">
    <source>
        <dbReference type="ARBA" id="ARBA00048094"/>
    </source>
</evidence>
<evidence type="ECO:0000256" key="10">
    <source>
        <dbReference type="ARBA" id="ARBA00031353"/>
    </source>
</evidence>
<evidence type="ECO:0000256" key="13">
    <source>
        <dbReference type="PROSITE-ProRule" id="PRU00409"/>
    </source>
</evidence>
<evidence type="ECO:0000313" key="15">
    <source>
        <dbReference type="EMBL" id="NHZ39379.1"/>
    </source>
</evidence>
<evidence type="ECO:0000256" key="6">
    <source>
        <dbReference type="ARBA" id="ARBA00022036"/>
    </source>
</evidence>
<evidence type="ECO:0000256" key="7">
    <source>
        <dbReference type="ARBA" id="ARBA00022598"/>
    </source>
</evidence>
<evidence type="ECO:0000256" key="1">
    <source>
        <dbReference type="ARBA" id="ARBA00003184"/>
    </source>
</evidence>
<gene>
    <name evidence="15" type="primary">cphA</name>
    <name evidence="15" type="ORF">F1609_04245</name>
</gene>
<dbReference type="SUPFAM" id="SSF53244">
    <property type="entry name" value="MurD-like peptide ligases, peptide-binding domain"/>
    <property type="match status" value="1"/>
</dbReference>
<dbReference type="Gene3D" id="3.30.470.20">
    <property type="entry name" value="ATP-grasp fold, B domain"/>
    <property type="match status" value="2"/>
</dbReference>
<proteinExistence type="inferred from homology"/>
<dbReference type="Gene3D" id="3.90.190.20">
    <property type="entry name" value="Mur ligase, C-terminal domain"/>
    <property type="match status" value="1"/>
</dbReference>
<dbReference type="EC" id="6.3.2.30" evidence="4"/>
<comment type="catalytic activity">
    <reaction evidence="11">
        <text>[L-4-(L-arginin-2-N-yl)aspartate](n)-L-aspartate + L-arginine + ATP = [L-4-(L-arginin-2-N-yl)aspartate](n+1) + ADP + phosphate + H(+)</text>
        <dbReference type="Rhea" id="RHEA:23888"/>
        <dbReference type="Rhea" id="RHEA-COMP:13732"/>
        <dbReference type="Rhea" id="RHEA-COMP:13733"/>
        <dbReference type="ChEBI" id="CHEBI:15378"/>
        <dbReference type="ChEBI" id="CHEBI:30616"/>
        <dbReference type="ChEBI" id="CHEBI:32682"/>
        <dbReference type="ChEBI" id="CHEBI:43474"/>
        <dbReference type="ChEBI" id="CHEBI:137986"/>
        <dbReference type="ChEBI" id="CHEBI:137990"/>
        <dbReference type="ChEBI" id="CHEBI:456216"/>
        <dbReference type="EC" id="6.3.2.30"/>
    </reaction>
</comment>
<dbReference type="Pfam" id="PF08443">
    <property type="entry name" value="RimK"/>
    <property type="match status" value="1"/>
</dbReference>
<dbReference type="PANTHER" id="PTHR23135:SF18">
    <property type="entry name" value="CYANOPHYCIN SYNTHETASE"/>
    <property type="match status" value="1"/>
</dbReference>
<dbReference type="GO" id="GO:0071160">
    <property type="term" value="F:cyanophycin synthetase activity (L-aspartate-adding)"/>
    <property type="evidence" value="ECO:0007669"/>
    <property type="project" value="UniProtKB-EC"/>
</dbReference>
<evidence type="ECO:0000313" key="16">
    <source>
        <dbReference type="Proteomes" id="UP000819052"/>
    </source>
</evidence>
<dbReference type="InterPro" id="IPR011810">
    <property type="entry name" value="Cya_phycin_syn"/>
</dbReference>
<dbReference type="PROSITE" id="PS50975">
    <property type="entry name" value="ATP_GRASP"/>
    <property type="match status" value="1"/>
</dbReference>
<dbReference type="InterPro" id="IPR013221">
    <property type="entry name" value="Mur_ligase_cen"/>
</dbReference>
<dbReference type="EMBL" id="VVIW01000002">
    <property type="protein sequence ID" value="NHZ39379.1"/>
    <property type="molecule type" value="Genomic_DNA"/>
</dbReference>
<evidence type="ECO:0000259" key="14">
    <source>
        <dbReference type="PROSITE" id="PS50975"/>
    </source>
</evidence>
<dbReference type="Pfam" id="PF18921">
    <property type="entry name" value="Cyanophycin_syn"/>
    <property type="match status" value="1"/>
</dbReference>
<dbReference type="SUPFAM" id="SSF53623">
    <property type="entry name" value="MurD-like peptide ligases, catalytic domain"/>
    <property type="match status" value="1"/>
</dbReference>
<dbReference type="InterPro" id="IPR004101">
    <property type="entry name" value="Mur_ligase_C"/>
</dbReference>
<feature type="domain" description="ATP-grasp" evidence="14">
    <location>
        <begin position="209"/>
        <end position="462"/>
    </location>
</feature>
<name>A0ABX0M717_9BURK</name>
<dbReference type="Pfam" id="PF02786">
    <property type="entry name" value="CPSase_L_D2"/>
    <property type="match status" value="1"/>
</dbReference>
<dbReference type="InterPro" id="IPR036615">
    <property type="entry name" value="Mur_ligase_C_dom_sf"/>
</dbReference>
<dbReference type="InterPro" id="IPR013651">
    <property type="entry name" value="ATP-grasp_RimK-type"/>
</dbReference>
<comment type="catalytic activity">
    <reaction evidence="12">
        <text>[L-4-(L-arginin-2-N-yl)aspartate](n) + L-aspartate + ATP = [L-4-(L-arginin-2-N-yl)aspartate](n)-L-aspartate + ADP + phosphate + H(+)</text>
        <dbReference type="Rhea" id="RHEA:13277"/>
        <dbReference type="Rhea" id="RHEA-COMP:13728"/>
        <dbReference type="Rhea" id="RHEA-COMP:13733"/>
        <dbReference type="ChEBI" id="CHEBI:15378"/>
        <dbReference type="ChEBI" id="CHEBI:29991"/>
        <dbReference type="ChEBI" id="CHEBI:30616"/>
        <dbReference type="ChEBI" id="CHEBI:43474"/>
        <dbReference type="ChEBI" id="CHEBI:137986"/>
        <dbReference type="ChEBI" id="CHEBI:137990"/>
        <dbReference type="ChEBI" id="CHEBI:456216"/>
        <dbReference type="EC" id="6.3.2.29"/>
    </reaction>
</comment>
<dbReference type="GO" id="GO:0071161">
    <property type="term" value="F:cyanophycin synthetase activity (L-arginine-adding)"/>
    <property type="evidence" value="ECO:0007669"/>
    <property type="project" value="UniProtKB-EC"/>
</dbReference>
<organism evidence="15 16">
    <name type="scientific">Massilia aquatica</name>
    <dbReference type="NCBI Taxonomy" id="2609000"/>
    <lineage>
        <taxon>Bacteria</taxon>
        <taxon>Pseudomonadati</taxon>
        <taxon>Pseudomonadota</taxon>
        <taxon>Betaproteobacteria</taxon>
        <taxon>Burkholderiales</taxon>
        <taxon>Oxalobacteraceae</taxon>
        <taxon>Telluria group</taxon>
        <taxon>Massilia</taxon>
    </lineage>
</organism>
<dbReference type="NCBIfam" id="NF010623">
    <property type="entry name" value="PRK14016.1"/>
    <property type="match status" value="1"/>
</dbReference>
<sequence>MTIERQRFLRGPNLFADTPCMLTLVDPGPLAGVEPAAIAGLHERLASLLPSLRPRSELAEGDLGELLGHLTVELQSLAGSEVGSVEKRAVRKDPGQCRVVCSYQFERVASQALDLALRLLDALVNQTNLDVQAALAELKDTVADCAIGTSTGAVLAAARRRGIPLIRMTDTANLFQLGWGSRQKRLQATVTGSTGYIAVDIASDKQLTKTLLEQAGLPVPEGETVRTVEEAVRVAGRIGGPVTVKPLDANQGKGVTTRCGTDDEVRTAFAHAREHGRSVIVERFLTGRDYRVLVTGNKVAAASWRRPPHVTGDGVSTVGQLVDMENSSPARGEGHTNILTKIPLDDIALDVLRKQGMDAGSVPAAGSVVELRGNANLSTGGTAEDVTDLLPRSTVQICIRAAKTIGLDVAGIDIVCDDISRPLAAQGGGIIEVNAAPGIRMHQYPSAGTPRDAGDAIVESMFGAGDGRIPLIAVTGTNGKTTTTRLIEHAARLTGLSTGMTTTEGVYINGELTMEGDCTGYHSALSLLSAPDVDLAVLESARGGILKRGLAFDRCDVSVVLNVSADHLGLDGVDTLEELAMVKEVVARSASRAVVLNAHDPLCVDMARRLAPGVEILYFSLDAGHPVLRQHLADGGRAVFLRQRCVVLASGGAEQRLLDERAMPVSMNGVARYNVANALAAAAALAAAGFGNDAIVAGLSSFVSDGKNNPLRSNVFDIGGVQVVVDFAHNCAAYGALSEMARGMAAGQIVGVVSAPGDRRDRDLREIGQVCAAGFDTVVVYESESRGRPAGETARLISEGAASASPEPGRLHCRLDAHEAIRFALRMCSPGDVLIFGCGSSLSELIEAIRPDMPQLAQKISAELALDDNAGAPMEGSFHPSSAITPIQARTQLV</sequence>
<keyword evidence="7 15" id="KW-0436">Ligase</keyword>
<keyword evidence="8 13" id="KW-0547">Nucleotide-binding</keyword>
<dbReference type="InterPro" id="IPR005479">
    <property type="entry name" value="CPAse_ATP-bd"/>
</dbReference>
<evidence type="ECO:0000256" key="12">
    <source>
        <dbReference type="ARBA" id="ARBA00048425"/>
    </source>
</evidence>
<dbReference type="Proteomes" id="UP000819052">
    <property type="component" value="Unassembled WGS sequence"/>
</dbReference>
<dbReference type="NCBIfam" id="TIGR02068">
    <property type="entry name" value="cya_phycin_syn"/>
    <property type="match status" value="1"/>
</dbReference>
<comment type="subunit">
    <text evidence="3">Homodimer.</text>
</comment>
<evidence type="ECO:0000256" key="4">
    <source>
        <dbReference type="ARBA" id="ARBA00012968"/>
    </source>
</evidence>
<keyword evidence="9 13" id="KW-0067">ATP-binding</keyword>
<evidence type="ECO:0000256" key="9">
    <source>
        <dbReference type="ARBA" id="ARBA00022840"/>
    </source>
</evidence>
<reference evidence="15 16" key="1">
    <citation type="submission" date="2019-09" db="EMBL/GenBank/DDBJ databases">
        <title>Taxonomy of Antarctic Massilia spp.: description of Massilia rubra sp. nov., Massilia aquatica sp. nov., Massilia mucilaginosa sp. nov., Massilia frigida sp. nov. isolated from streams, lakes and regoliths.</title>
        <authorList>
            <person name="Holochova P."/>
            <person name="Sedlacek I."/>
            <person name="Kralova S."/>
            <person name="Maslanova I."/>
            <person name="Busse H.-J."/>
            <person name="Stankova E."/>
            <person name="Vrbovska V."/>
            <person name="Kovarovic V."/>
            <person name="Bartak M."/>
            <person name="Svec P."/>
            <person name="Pantucek R."/>
        </authorList>
    </citation>
    <scope>NUCLEOTIDE SEQUENCE [LARGE SCALE GENOMIC DNA]</scope>
    <source>
        <strain evidence="15 16">CCM 8693</strain>
    </source>
</reference>
<dbReference type="Gene3D" id="3.40.1190.10">
    <property type="entry name" value="Mur-like, catalytic domain"/>
    <property type="match status" value="1"/>
</dbReference>
<keyword evidence="16" id="KW-1185">Reference proteome</keyword>
<dbReference type="PANTHER" id="PTHR23135">
    <property type="entry name" value="MUR LIGASE FAMILY MEMBER"/>
    <property type="match status" value="1"/>
</dbReference>
<evidence type="ECO:0000256" key="2">
    <source>
        <dbReference type="ARBA" id="ARBA00009060"/>
    </source>
</evidence>
<comment type="function">
    <text evidence="1">Catalyzes the ATP-dependent polymerization of arginine and aspartate to multi-L-arginyl-poly-L-aspartic acid (cyanophycin; a water-insoluble reserve polymer).</text>
</comment>
<dbReference type="EC" id="6.3.2.29" evidence="5"/>
<dbReference type="Pfam" id="PF02875">
    <property type="entry name" value="Mur_ligase_C"/>
    <property type="match status" value="1"/>
</dbReference>
<evidence type="ECO:0000256" key="5">
    <source>
        <dbReference type="ARBA" id="ARBA00013005"/>
    </source>
</evidence>
<dbReference type="InterPro" id="IPR044019">
    <property type="entry name" value="Cyanophycin_syn_N"/>
</dbReference>
<dbReference type="InterPro" id="IPR036565">
    <property type="entry name" value="Mur-like_cat_sf"/>
</dbReference>
<evidence type="ECO:0000256" key="8">
    <source>
        <dbReference type="ARBA" id="ARBA00022741"/>
    </source>
</evidence>
<comment type="caution">
    <text evidence="15">The sequence shown here is derived from an EMBL/GenBank/DDBJ whole genome shotgun (WGS) entry which is preliminary data.</text>
</comment>
<comment type="similarity">
    <text evidence="2">In the C-terminal section; belongs to the MurCDEF family.</text>
</comment>
<dbReference type="InterPro" id="IPR011761">
    <property type="entry name" value="ATP-grasp"/>
</dbReference>